<keyword evidence="2" id="KW-1003">Cell membrane</keyword>
<dbReference type="AlphaFoldDB" id="A0A401ZC88"/>
<feature type="transmembrane region" description="Helical" evidence="6">
    <location>
        <begin position="315"/>
        <end position="338"/>
    </location>
</feature>
<dbReference type="GO" id="GO:0005886">
    <property type="term" value="C:plasma membrane"/>
    <property type="evidence" value="ECO:0007669"/>
    <property type="project" value="UniProtKB-SubCell"/>
</dbReference>
<evidence type="ECO:0000313" key="8">
    <source>
        <dbReference type="Proteomes" id="UP000287224"/>
    </source>
</evidence>
<protein>
    <submittedName>
        <fullName evidence="7">MFS transporter</fullName>
    </submittedName>
</protein>
<dbReference type="RefSeq" id="WP_126595628.1">
    <property type="nucleotide sequence ID" value="NZ_BIFQ01000001.1"/>
</dbReference>
<evidence type="ECO:0000313" key="7">
    <source>
        <dbReference type="EMBL" id="GCE04475.1"/>
    </source>
</evidence>
<feature type="transmembrane region" description="Helical" evidence="6">
    <location>
        <begin position="260"/>
        <end position="280"/>
    </location>
</feature>
<proteinExistence type="predicted"/>
<dbReference type="PANTHER" id="PTHR23513:SF11">
    <property type="entry name" value="STAPHYLOFERRIN A TRANSPORTER"/>
    <property type="match status" value="1"/>
</dbReference>
<evidence type="ECO:0000256" key="5">
    <source>
        <dbReference type="ARBA" id="ARBA00023136"/>
    </source>
</evidence>
<comment type="subcellular location">
    <subcellularLocation>
        <location evidence="1">Cell membrane</location>
        <topology evidence="1">Multi-pass membrane protein</topology>
    </subcellularLocation>
</comment>
<evidence type="ECO:0000256" key="3">
    <source>
        <dbReference type="ARBA" id="ARBA00022692"/>
    </source>
</evidence>
<dbReference type="OrthoDB" id="9775268at2"/>
<feature type="transmembrane region" description="Helical" evidence="6">
    <location>
        <begin position="376"/>
        <end position="398"/>
    </location>
</feature>
<dbReference type="SUPFAM" id="SSF103473">
    <property type="entry name" value="MFS general substrate transporter"/>
    <property type="match status" value="1"/>
</dbReference>
<name>A0A401ZC88_9CHLR</name>
<feature type="transmembrane region" description="Helical" evidence="6">
    <location>
        <begin position="12"/>
        <end position="38"/>
    </location>
</feature>
<dbReference type="InterPro" id="IPR036259">
    <property type="entry name" value="MFS_trans_sf"/>
</dbReference>
<evidence type="ECO:0000256" key="1">
    <source>
        <dbReference type="ARBA" id="ARBA00004651"/>
    </source>
</evidence>
<keyword evidence="8" id="KW-1185">Reference proteome</keyword>
<dbReference type="EMBL" id="BIFQ01000001">
    <property type="protein sequence ID" value="GCE04475.1"/>
    <property type="molecule type" value="Genomic_DNA"/>
</dbReference>
<organism evidence="7 8">
    <name type="scientific">Dictyobacter aurantiacus</name>
    <dbReference type="NCBI Taxonomy" id="1936993"/>
    <lineage>
        <taxon>Bacteria</taxon>
        <taxon>Bacillati</taxon>
        <taxon>Chloroflexota</taxon>
        <taxon>Ktedonobacteria</taxon>
        <taxon>Ktedonobacterales</taxon>
        <taxon>Dictyobacteraceae</taxon>
        <taxon>Dictyobacter</taxon>
    </lineage>
</organism>
<dbReference type="Gene3D" id="1.20.1250.20">
    <property type="entry name" value="MFS general substrate transporter like domains"/>
    <property type="match status" value="1"/>
</dbReference>
<feature type="transmembrane region" description="Helical" evidence="6">
    <location>
        <begin position="350"/>
        <end position="370"/>
    </location>
</feature>
<evidence type="ECO:0000256" key="4">
    <source>
        <dbReference type="ARBA" id="ARBA00022989"/>
    </source>
</evidence>
<dbReference type="InterPro" id="IPR011701">
    <property type="entry name" value="MFS"/>
</dbReference>
<reference evidence="8" key="1">
    <citation type="submission" date="2018-12" db="EMBL/GenBank/DDBJ databases">
        <title>Tengunoibacter tsumagoiensis gen. nov., sp. nov., Dictyobacter kobayashii sp. nov., D. alpinus sp. nov., and D. joshuensis sp. nov. and description of Dictyobacteraceae fam. nov. within the order Ktedonobacterales isolated from Tengu-no-mugimeshi.</title>
        <authorList>
            <person name="Wang C.M."/>
            <person name="Zheng Y."/>
            <person name="Sakai Y."/>
            <person name="Toyoda A."/>
            <person name="Minakuchi Y."/>
            <person name="Abe K."/>
            <person name="Yokota A."/>
            <person name="Yabe S."/>
        </authorList>
    </citation>
    <scope>NUCLEOTIDE SEQUENCE [LARGE SCALE GENOMIC DNA]</scope>
    <source>
        <strain evidence="8">S-27</strain>
    </source>
</reference>
<feature type="transmembrane region" description="Helical" evidence="6">
    <location>
        <begin position="292"/>
        <end position="309"/>
    </location>
</feature>
<dbReference type="GO" id="GO:0022857">
    <property type="term" value="F:transmembrane transporter activity"/>
    <property type="evidence" value="ECO:0007669"/>
    <property type="project" value="InterPro"/>
</dbReference>
<dbReference type="CDD" id="cd06173">
    <property type="entry name" value="MFS_MefA_like"/>
    <property type="match status" value="1"/>
</dbReference>
<keyword evidence="4 6" id="KW-1133">Transmembrane helix</keyword>
<dbReference type="Proteomes" id="UP000287224">
    <property type="component" value="Unassembled WGS sequence"/>
</dbReference>
<accession>A0A401ZC88</accession>
<comment type="caution">
    <text evidence="7">The sequence shown here is derived from an EMBL/GenBank/DDBJ whole genome shotgun (WGS) entry which is preliminary data.</text>
</comment>
<keyword evidence="3 6" id="KW-0812">Transmembrane</keyword>
<feature type="transmembrane region" description="Helical" evidence="6">
    <location>
        <begin position="44"/>
        <end position="67"/>
    </location>
</feature>
<feature type="transmembrane region" description="Helical" evidence="6">
    <location>
        <begin position="175"/>
        <end position="193"/>
    </location>
</feature>
<sequence length="416" mass="43686">MGFLMALRRPSIAWLWVSQVLSSMGDYLYNLAVIWIAVRTAGSGAGIVAAAEAASQLVFGLLGGVYADRWDRRAVMVVVDIIRAGTVGLIAILALSGAIQFWELVAAAIIIGSLGSLFEPALQASLPTLAGDVPTLQATNGLMDVTTRLARALGPSMAGLLVLFMPLAQFFTLDAVSYIISSLAILSLGRHVIWKDTERIPATAGIKGIWSDIRGAITLVSRHKPLSWAISLNGVMNLAWSASFVIGVPLLVNQVLKSNVGALGLIIGAYGVGNVISNLVMGSVHVRRPIPIIFVGKIVVGLGFMVLAWTHSLPLAVLASAGAAFGGPMGDITMLTIMQTELPVAQLGKVYSLRMVLANVGASLGLLIAVPMFAHLSVMAGISICAALMIVLGVIGLFRFGLFYRHPVDSDLAPEA</sequence>
<evidence type="ECO:0000256" key="6">
    <source>
        <dbReference type="SAM" id="Phobius"/>
    </source>
</evidence>
<dbReference type="PANTHER" id="PTHR23513">
    <property type="entry name" value="INTEGRAL MEMBRANE EFFLUX PROTEIN-RELATED"/>
    <property type="match status" value="1"/>
</dbReference>
<keyword evidence="5 6" id="KW-0472">Membrane</keyword>
<evidence type="ECO:0000256" key="2">
    <source>
        <dbReference type="ARBA" id="ARBA00022475"/>
    </source>
</evidence>
<dbReference type="Pfam" id="PF07690">
    <property type="entry name" value="MFS_1"/>
    <property type="match status" value="1"/>
</dbReference>
<feature type="transmembrane region" description="Helical" evidence="6">
    <location>
        <begin position="226"/>
        <end position="248"/>
    </location>
</feature>
<gene>
    <name evidence="7" type="ORF">KDAU_18040</name>
</gene>